<evidence type="ECO:0000256" key="1">
    <source>
        <dbReference type="ARBA" id="ARBA00007958"/>
    </source>
</evidence>
<name>A0A7L4CPS9_9AVES</name>
<evidence type="ECO:0000313" key="4">
    <source>
        <dbReference type="Proteomes" id="UP000551823"/>
    </source>
</evidence>
<dbReference type="InterPro" id="IPR051828">
    <property type="entry name" value="HAD-like_hydrolase_domain"/>
</dbReference>
<dbReference type="AlphaFoldDB" id="A0A7L4CPS9"/>
<accession>A0A7L4CPS9</accession>
<organism evidence="3 4">
    <name type="scientific">Nyctiprogne leucopyga</name>
    <dbReference type="NCBI Taxonomy" id="382315"/>
    <lineage>
        <taxon>Eukaryota</taxon>
        <taxon>Metazoa</taxon>
        <taxon>Chordata</taxon>
        <taxon>Craniata</taxon>
        <taxon>Vertebrata</taxon>
        <taxon>Euteleostomi</taxon>
        <taxon>Archelosauria</taxon>
        <taxon>Archosauria</taxon>
        <taxon>Dinosauria</taxon>
        <taxon>Saurischia</taxon>
        <taxon>Theropoda</taxon>
        <taxon>Coelurosauria</taxon>
        <taxon>Aves</taxon>
        <taxon>Neognathae</taxon>
        <taxon>Neoaves</taxon>
        <taxon>Strisores</taxon>
        <taxon>Caprimulgiformes</taxon>
        <taxon>Caprimulgidae</taxon>
        <taxon>Chordeilinae</taxon>
        <taxon>Nyctiprogne</taxon>
    </lineage>
</organism>
<dbReference type="Gene3D" id="3.40.50.1000">
    <property type="entry name" value="HAD superfamily/HAD-like"/>
    <property type="match status" value="1"/>
</dbReference>
<protein>
    <recommendedName>
        <fullName evidence="2">Haloacid dehalogenase-like hydrolase domain-containing protein 3</fullName>
    </recommendedName>
</protein>
<dbReference type="PANTHER" id="PTHR46191:SF2">
    <property type="entry name" value="HALOACID DEHALOGENASE-LIKE HYDROLASE DOMAIN-CONTAINING PROTEIN 3"/>
    <property type="match status" value="1"/>
</dbReference>
<reference evidence="3 4" key="1">
    <citation type="submission" date="2019-09" db="EMBL/GenBank/DDBJ databases">
        <title>Bird 10,000 Genomes (B10K) Project - Family phase.</title>
        <authorList>
            <person name="Zhang G."/>
        </authorList>
    </citation>
    <scope>NUCLEOTIDE SEQUENCE [LARGE SCALE GENOMIC DNA]</scope>
    <source>
        <strain evidence="3">B10K-DU-005-01</strain>
    </source>
</reference>
<sequence length="238" mass="26915">AMLRLRLLTWDVKDTLLRLRQPVGDSYAAEARAHGVRVQPDALTRSFRAAYGAQSRRFPNYGRGWGLSSRQWWVDVVKETFRLSGLQDDAVLTLMAEKLYSDFCSAHNWELLPGASETLSRCCQRGFCMGVISNFDQRLENILSQCNLRHHFDFVLTSEDVGFAKPDRRIFEKALHLAGVPPELAAHVGDDYTRDYRAARAVGMHSFLLRGAGQSHEPEVPPEHILPTLSHLLALVEK</sequence>
<dbReference type="NCBIfam" id="TIGR02252">
    <property type="entry name" value="DREG-2"/>
    <property type="match status" value="1"/>
</dbReference>
<dbReference type="NCBIfam" id="TIGR01549">
    <property type="entry name" value="HAD-SF-IA-v1"/>
    <property type="match status" value="1"/>
</dbReference>
<dbReference type="InterPro" id="IPR011949">
    <property type="entry name" value="HAD-SF_hydro_IA_REG-2-like"/>
</dbReference>
<evidence type="ECO:0000256" key="2">
    <source>
        <dbReference type="ARBA" id="ARBA00015556"/>
    </source>
</evidence>
<keyword evidence="4" id="KW-1185">Reference proteome</keyword>
<dbReference type="SUPFAM" id="SSF56784">
    <property type="entry name" value="HAD-like"/>
    <property type="match status" value="1"/>
</dbReference>
<dbReference type="Pfam" id="PF00702">
    <property type="entry name" value="Hydrolase"/>
    <property type="match status" value="1"/>
</dbReference>
<evidence type="ECO:0000313" key="3">
    <source>
        <dbReference type="EMBL" id="NXW52176.1"/>
    </source>
</evidence>
<dbReference type="InterPro" id="IPR006439">
    <property type="entry name" value="HAD-SF_hydro_IA"/>
</dbReference>
<proteinExistence type="inferred from homology"/>
<gene>
    <name evidence="3" type="primary">Hdhd3</name>
    <name evidence="3" type="ORF">NYCLEU_R06888</name>
</gene>
<feature type="non-terminal residue" evidence="3">
    <location>
        <position position="1"/>
    </location>
</feature>
<comment type="similarity">
    <text evidence="1">Belongs to the HAD-like hydrolase superfamily.</text>
</comment>
<dbReference type="GO" id="GO:0005634">
    <property type="term" value="C:nucleus"/>
    <property type="evidence" value="ECO:0007669"/>
    <property type="project" value="TreeGrafter"/>
</dbReference>
<dbReference type="InterPro" id="IPR044924">
    <property type="entry name" value="HAD-SF_hydro_IA_REG-2-like_cap"/>
</dbReference>
<dbReference type="PANTHER" id="PTHR46191">
    <property type="match status" value="1"/>
</dbReference>
<dbReference type="EMBL" id="VZZU01008894">
    <property type="protein sequence ID" value="NXW52176.1"/>
    <property type="molecule type" value="Genomic_DNA"/>
</dbReference>
<dbReference type="Proteomes" id="UP000551823">
    <property type="component" value="Unassembled WGS sequence"/>
</dbReference>
<dbReference type="Gene3D" id="1.10.150.720">
    <property type="entry name" value="Haloacid dehalogenase-like hydrolase"/>
    <property type="match status" value="1"/>
</dbReference>
<dbReference type="InterPro" id="IPR036412">
    <property type="entry name" value="HAD-like_sf"/>
</dbReference>
<dbReference type="PRINTS" id="PR00413">
    <property type="entry name" value="HADHALOGNASE"/>
</dbReference>
<dbReference type="NCBIfam" id="TIGR01509">
    <property type="entry name" value="HAD-SF-IA-v3"/>
    <property type="match status" value="1"/>
</dbReference>
<feature type="non-terminal residue" evidence="3">
    <location>
        <position position="238"/>
    </location>
</feature>
<comment type="caution">
    <text evidence="3">The sequence shown here is derived from an EMBL/GenBank/DDBJ whole genome shotgun (WGS) entry which is preliminary data.</text>
</comment>
<dbReference type="CDD" id="cd16415">
    <property type="entry name" value="HAD_dREG-2_like"/>
    <property type="match status" value="1"/>
</dbReference>
<dbReference type="InterPro" id="IPR023214">
    <property type="entry name" value="HAD_sf"/>
</dbReference>
<dbReference type="SFLD" id="SFLDS00003">
    <property type="entry name" value="Haloacid_Dehalogenase"/>
    <property type="match status" value="1"/>
</dbReference>
<dbReference type="SFLD" id="SFLDG01129">
    <property type="entry name" value="C1.5:_HAD__Beta-PGM__Phosphata"/>
    <property type="match status" value="1"/>
</dbReference>